<feature type="domain" description="Alpha/beta hydrolase fold-3" evidence="3">
    <location>
        <begin position="56"/>
        <end position="168"/>
    </location>
</feature>
<evidence type="ECO:0000256" key="2">
    <source>
        <dbReference type="SAM" id="MobiDB-lite"/>
    </source>
</evidence>
<accession>A0AAX6DU21</accession>
<feature type="compositionally biased region" description="Low complexity" evidence="2">
    <location>
        <begin position="255"/>
        <end position="264"/>
    </location>
</feature>
<comment type="caution">
    <text evidence="4">The sequence shown here is derived from an EMBL/GenBank/DDBJ whole genome shotgun (WGS) entry which is preliminary data.</text>
</comment>
<keyword evidence="5" id="KW-1185">Reference proteome</keyword>
<evidence type="ECO:0000259" key="3">
    <source>
        <dbReference type="Pfam" id="PF07859"/>
    </source>
</evidence>
<feature type="active site" evidence="1">
    <location>
        <position position="137"/>
    </location>
</feature>
<dbReference type="InterPro" id="IPR013094">
    <property type="entry name" value="AB_hydrolase_3"/>
</dbReference>
<gene>
    <name evidence="4" type="ORF">M6B38_227605</name>
</gene>
<sequence length="264" mass="26588">MLLVAAAATTVPASLDPSPGGVSSKEVAISPNVSVRLYLPNTTNPADKRLHIVDNYHGGAFCIESAFSPQYHSYACSLSSRANALVVSVEYRLAPEHRLPVAHDDAWEALQWALGPDADEWLVERGDVASVFLAGDSAGANLAHHATSAASKRGLRIEGLVLVHPYFWLKGGGGPEPGGGVGSDERDAHRGPAAQLDGGRHGGGDGGAAVPEGDGGGGGEGRAEGSRGRVPGGAGEERVGWGGGAGGDGGGGGLRVPSGEVGVR</sequence>
<reference evidence="4" key="1">
    <citation type="journal article" date="2023" name="GigaByte">
        <title>Genome assembly of the bearded iris, Iris pallida Lam.</title>
        <authorList>
            <person name="Bruccoleri R.E."/>
            <person name="Oakeley E.J."/>
            <person name="Faust A.M.E."/>
            <person name="Altorfer M."/>
            <person name="Dessus-Babus S."/>
            <person name="Burckhardt D."/>
            <person name="Oertli M."/>
            <person name="Naumann U."/>
            <person name="Petersen F."/>
            <person name="Wong J."/>
        </authorList>
    </citation>
    <scope>NUCLEOTIDE SEQUENCE</scope>
    <source>
        <strain evidence="4">GSM-AAB239-AS_SAM_17_03QT</strain>
    </source>
</reference>
<evidence type="ECO:0000313" key="5">
    <source>
        <dbReference type="Proteomes" id="UP001140949"/>
    </source>
</evidence>
<feature type="region of interest" description="Disordered" evidence="2">
    <location>
        <begin position="174"/>
        <end position="264"/>
    </location>
</feature>
<dbReference type="GO" id="GO:0016787">
    <property type="term" value="F:hydrolase activity"/>
    <property type="evidence" value="ECO:0007669"/>
    <property type="project" value="InterPro"/>
</dbReference>
<dbReference type="PRINTS" id="PR01228">
    <property type="entry name" value="EGGSHELL"/>
</dbReference>
<proteinExistence type="predicted"/>
<dbReference type="Gene3D" id="3.40.50.1820">
    <property type="entry name" value="alpha/beta hydrolase"/>
    <property type="match status" value="1"/>
</dbReference>
<dbReference type="PROSITE" id="PS01174">
    <property type="entry name" value="LIPASE_GDXG_SER"/>
    <property type="match status" value="1"/>
</dbReference>
<name>A0AAX6DU21_IRIPA</name>
<feature type="compositionally biased region" description="Gly residues" evidence="2">
    <location>
        <begin position="230"/>
        <end position="254"/>
    </location>
</feature>
<dbReference type="Pfam" id="PF07859">
    <property type="entry name" value="Abhydrolase_3"/>
    <property type="match status" value="1"/>
</dbReference>
<dbReference type="InterPro" id="IPR029058">
    <property type="entry name" value="AB_hydrolase_fold"/>
</dbReference>
<evidence type="ECO:0000256" key="1">
    <source>
        <dbReference type="PROSITE-ProRule" id="PRU10038"/>
    </source>
</evidence>
<dbReference type="Proteomes" id="UP001140949">
    <property type="component" value="Unassembled WGS sequence"/>
</dbReference>
<dbReference type="AlphaFoldDB" id="A0AAX6DU21"/>
<dbReference type="InterPro" id="IPR033140">
    <property type="entry name" value="Lipase_GDXG_put_SER_AS"/>
</dbReference>
<reference evidence="4" key="2">
    <citation type="submission" date="2023-04" db="EMBL/GenBank/DDBJ databases">
        <authorList>
            <person name="Bruccoleri R.E."/>
            <person name="Oakeley E.J."/>
            <person name="Faust A.-M."/>
            <person name="Dessus-Babus S."/>
            <person name="Altorfer M."/>
            <person name="Burckhardt D."/>
            <person name="Oertli M."/>
            <person name="Naumann U."/>
            <person name="Petersen F."/>
            <person name="Wong J."/>
        </authorList>
    </citation>
    <scope>NUCLEOTIDE SEQUENCE</scope>
    <source>
        <strain evidence="4">GSM-AAB239-AS_SAM_17_03QT</strain>
        <tissue evidence="4">Leaf</tissue>
    </source>
</reference>
<organism evidence="4 5">
    <name type="scientific">Iris pallida</name>
    <name type="common">Sweet iris</name>
    <dbReference type="NCBI Taxonomy" id="29817"/>
    <lineage>
        <taxon>Eukaryota</taxon>
        <taxon>Viridiplantae</taxon>
        <taxon>Streptophyta</taxon>
        <taxon>Embryophyta</taxon>
        <taxon>Tracheophyta</taxon>
        <taxon>Spermatophyta</taxon>
        <taxon>Magnoliopsida</taxon>
        <taxon>Liliopsida</taxon>
        <taxon>Asparagales</taxon>
        <taxon>Iridaceae</taxon>
        <taxon>Iridoideae</taxon>
        <taxon>Irideae</taxon>
        <taxon>Iris</taxon>
    </lineage>
</organism>
<dbReference type="InterPro" id="IPR050466">
    <property type="entry name" value="Carboxylest/Gibb_receptor"/>
</dbReference>
<dbReference type="SUPFAM" id="SSF53474">
    <property type="entry name" value="alpha/beta-Hydrolases"/>
    <property type="match status" value="1"/>
</dbReference>
<protein>
    <submittedName>
        <fullName evidence="4">Tuliposide A-converting enzyme 1, chloroplastic-like</fullName>
    </submittedName>
</protein>
<evidence type="ECO:0000313" key="4">
    <source>
        <dbReference type="EMBL" id="KAJ6795226.1"/>
    </source>
</evidence>
<dbReference type="PANTHER" id="PTHR23024:SF577">
    <property type="entry name" value="CARBOXYLESTERASE 2-RELATED"/>
    <property type="match status" value="1"/>
</dbReference>
<dbReference type="PANTHER" id="PTHR23024">
    <property type="entry name" value="ARYLACETAMIDE DEACETYLASE"/>
    <property type="match status" value="1"/>
</dbReference>
<dbReference type="EMBL" id="JANAVB010042014">
    <property type="protein sequence ID" value="KAJ6795226.1"/>
    <property type="molecule type" value="Genomic_DNA"/>
</dbReference>